<feature type="region of interest" description="Disordered" evidence="1">
    <location>
        <begin position="262"/>
        <end position="293"/>
    </location>
</feature>
<gene>
    <name evidence="3" type="ORF">DPMN_015274</name>
</gene>
<evidence type="ECO:0000259" key="2">
    <source>
        <dbReference type="PROSITE" id="PS51140"/>
    </source>
</evidence>
<feature type="region of interest" description="Disordered" evidence="1">
    <location>
        <begin position="1"/>
        <end position="30"/>
    </location>
</feature>
<name>A0A9D4N8V1_DREPO</name>
<feature type="region of interest" description="Disordered" evidence="1">
    <location>
        <begin position="508"/>
        <end position="551"/>
    </location>
</feature>
<comment type="caution">
    <text evidence="3">The sequence shown here is derived from an EMBL/GenBank/DDBJ whole genome shotgun (WGS) entry which is preliminary data.</text>
</comment>
<accession>A0A9D4N8V1</accession>
<dbReference type="Gene3D" id="1.10.8.10">
    <property type="entry name" value="DNA helicase RuvA subunit, C-terminal domain"/>
    <property type="match status" value="1"/>
</dbReference>
<dbReference type="EMBL" id="JAIWYP010000001">
    <property type="protein sequence ID" value="KAH3891185.1"/>
    <property type="molecule type" value="Genomic_DNA"/>
</dbReference>
<keyword evidence="4" id="KW-1185">Reference proteome</keyword>
<dbReference type="InterPro" id="IPR040192">
    <property type="entry name" value="CUEDC1"/>
</dbReference>
<feature type="region of interest" description="Disordered" evidence="1">
    <location>
        <begin position="116"/>
        <end position="138"/>
    </location>
</feature>
<dbReference type="InterPro" id="IPR040195">
    <property type="entry name" value="CUE_CUED1"/>
</dbReference>
<reference evidence="3" key="2">
    <citation type="submission" date="2020-11" db="EMBL/GenBank/DDBJ databases">
        <authorList>
            <person name="McCartney M.A."/>
            <person name="Auch B."/>
            <person name="Kono T."/>
            <person name="Mallez S."/>
            <person name="Becker A."/>
            <person name="Gohl D.M."/>
            <person name="Silverstein K.A.T."/>
            <person name="Koren S."/>
            <person name="Bechman K.B."/>
            <person name="Herman A."/>
            <person name="Abrahante J.E."/>
            <person name="Garbe J."/>
        </authorList>
    </citation>
    <scope>NUCLEOTIDE SEQUENCE</scope>
    <source>
        <strain evidence="3">Duluth1</strain>
        <tissue evidence="3">Whole animal</tissue>
    </source>
</reference>
<evidence type="ECO:0000313" key="4">
    <source>
        <dbReference type="Proteomes" id="UP000828390"/>
    </source>
</evidence>
<feature type="compositionally biased region" description="Low complexity" evidence="1">
    <location>
        <begin position="420"/>
        <end position="441"/>
    </location>
</feature>
<dbReference type="InterPro" id="IPR009060">
    <property type="entry name" value="UBA-like_sf"/>
</dbReference>
<reference evidence="3" key="1">
    <citation type="journal article" date="2019" name="bioRxiv">
        <title>The Genome of the Zebra Mussel, Dreissena polymorpha: A Resource for Invasive Species Research.</title>
        <authorList>
            <person name="McCartney M.A."/>
            <person name="Auch B."/>
            <person name="Kono T."/>
            <person name="Mallez S."/>
            <person name="Zhang Y."/>
            <person name="Obille A."/>
            <person name="Becker A."/>
            <person name="Abrahante J.E."/>
            <person name="Garbe J."/>
            <person name="Badalamenti J.P."/>
            <person name="Herman A."/>
            <person name="Mangelson H."/>
            <person name="Liachko I."/>
            <person name="Sullivan S."/>
            <person name="Sone E.D."/>
            <person name="Koren S."/>
            <person name="Silverstein K.A.T."/>
            <person name="Beckman K.B."/>
            <person name="Gohl D.M."/>
        </authorList>
    </citation>
    <scope>NUCLEOTIDE SEQUENCE</scope>
    <source>
        <strain evidence="3">Duluth1</strain>
        <tissue evidence="3">Whole animal</tissue>
    </source>
</reference>
<dbReference type="SUPFAM" id="SSF46934">
    <property type="entry name" value="UBA-like"/>
    <property type="match status" value="1"/>
</dbReference>
<dbReference type="SMART" id="SM00546">
    <property type="entry name" value="CUE"/>
    <property type="match status" value="1"/>
</dbReference>
<feature type="non-terminal residue" evidence="3">
    <location>
        <position position="551"/>
    </location>
</feature>
<sequence>MATAETRMKDGEHRSQDARPGQPSRDSRRSTRQLDFFQAMSDFRTMFPTLDDEVIEAVLRANDGAVDATIDQLLTMTIDEDTSVVKLADFTETGMPRMLQYQDHHDTSLLATAAISSTDSPPSYSEAIKSPGTQDEVSSIWTTPISGTQSATSRSRLPLDLDLVDSDGFGALPKISPGGLKKGGSGVGCSSSTRETVSKNIGAPWLTSADTNTTRKKEFRNWNPPMLGNLPDDFLRIMSPEQSTTSGAKTLGDARTSMLASPLDLSSLTDARPKTHKSRKGDKVSRSVSLSTKDTKDKDLKWKGIDKKSKSGDKFSRSLSVTEDNAIARQREATSSSGKRSVIIETHDFSKGMLAEKMKENERRRKKTSANMDPELAQYLEDERLALALQNSEFLQELRGNEDFMKTLQKEAGDSRGRNSSVAPSLNAVPPAPVSAPVAAPVRPPEDVHQGYGDDSDRTLDAFPFSKPMETAKDDDIELQRQLQGMGKASRKQFASLAKKFFKRKKKTSRQLLNEKLAPSMMNLLEDEDDEEEDLQTDRRYQSSPPTIEPL</sequence>
<proteinExistence type="predicted"/>
<protein>
    <recommendedName>
        <fullName evidence="2">CUE domain-containing protein</fullName>
    </recommendedName>
</protein>
<dbReference type="PANTHER" id="PTHR13467:SF3">
    <property type="entry name" value="CUE DOMAIN-CONTAINING PROTEIN 1"/>
    <property type="match status" value="1"/>
</dbReference>
<evidence type="ECO:0000256" key="1">
    <source>
        <dbReference type="SAM" id="MobiDB-lite"/>
    </source>
</evidence>
<dbReference type="GO" id="GO:0043130">
    <property type="term" value="F:ubiquitin binding"/>
    <property type="evidence" value="ECO:0007669"/>
    <property type="project" value="InterPro"/>
</dbReference>
<dbReference type="PROSITE" id="PS51140">
    <property type="entry name" value="CUE"/>
    <property type="match status" value="1"/>
</dbReference>
<feature type="compositionally biased region" description="Basic and acidic residues" evidence="1">
    <location>
        <begin position="1"/>
        <end position="17"/>
    </location>
</feature>
<feature type="compositionally biased region" description="Polar residues" evidence="1">
    <location>
        <begin position="542"/>
        <end position="551"/>
    </location>
</feature>
<dbReference type="InterPro" id="IPR003892">
    <property type="entry name" value="CUE"/>
</dbReference>
<feature type="region of interest" description="Disordered" evidence="1">
    <location>
        <begin position="412"/>
        <end position="473"/>
    </location>
</feature>
<dbReference type="AlphaFoldDB" id="A0A9D4N8V1"/>
<feature type="compositionally biased region" description="Acidic residues" evidence="1">
    <location>
        <begin position="525"/>
        <end position="535"/>
    </location>
</feature>
<dbReference type="PANTHER" id="PTHR13467">
    <property type="entry name" value="CUE DOMAIN CONTAINING PROTEIN 1"/>
    <property type="match status" value="1"/>
</dbReference>
<evidence type="ECO:0000313" key="3">
    <source>
        <dbReference type="EMBL" id="KAH3891185.1"/>
    </source>
</evidence>
<dbReference type="CDD" id="cd14366">
    <property type="entry name" value="CUE_CUED1"/>
    <property type="match status" value="1"/>
</dbReference>
<organism evidence="3 4">
    <name type="scientific">Dreissena polymorpha</name>
    <name type="common">Zebra mussel</name>
    <name type="synonym">Mytilus polymorpha</name>
    <dbReference type="NCBI Taxonomy" id="45954"/>
    <lineage>
        <taxon>Eukaryota</taxon>
        <taxon>Metazoa</taxon>
        <taxon>Spiralia</taxon>
        <taxon>Lophotrochozoa</taxon>
        <taxon>Mollusca</taxon>
        <taxon>Bivalvia</taxon>
        <taxon>Autobranchia</taxon>
        <taxon>Heteroconchia</taxon>
        <taxon>Euheterodonta</taxon>
        <taxon>Imparidentia</taxon>
        <taxon>Neoheterodontei</taxon>
        <taxon>Myida</taxon>
        <taxon>Dreissenoidea</taxon>
        <taxon>Dreissenidae</taxon>
        <taxon>Dreissena</taxon>
    </lineage>
</organism>
<feature type="domain" description="CUE" evidence="2">
    <location>
        <begin position="35"/>
        <end position="78"/>
    </location>
</feature>
<dbReference type="Pfam" id="PF02845">
    <property type="entry name" value="CUE"/>
    <property type="match status" value="1"/>
</dbReference>
<dbReference type="Proteomes" id="UP000828390">
    <property type="component" value="Unassembled WGS sequence"/>
</dbReference>